<dbReference type="AlphaFoldDB" id="A0A090FT96"/>
<name>A0A090FT96_MESPL</name>
<protein>
    <submittedName>
        <fullName evidence="1">Uncharacterized protein</fullName>
    </submittedName>
</protein>
<keyword evidence="2" id="KW-1185">Reference proteome</keyword>
<proteinExistence type="predicted"/>
<dbReference type="Proteomes" id="UP000045285">
    <property type="component" value="Unassembled WGS sequence"/>
</dbReference>
<organism evidence="1 2">
    <name type="scientific">Mesorhizobium plurifarium</name>
    <dbReference type="NCBI Taxonomy" id="69974"/>
    <lineage>
        <taxon>Bacteria</taxon>
        <taxon>Pseudomonadati</taxon>
        <taxon>Pseudomonadota</taxon>
        <taxon>Alphaproteobacteria</taxon>
        <taxon>Hyphomicrobiales</taxon>
        <taxon>Phyllobacteriaceae</taxon>
        <taxon>Mesorhizobium</taxon>
    </lineage>
</organism>
<accession>A0A090FT96</accession>
<evidence type="ECO:0000313" key="1">
    <source>
        <dbReference type="EMBL" id="CDX22144.1"/>
    </source>
</evidence>
<dbReference type="EMBL" id="CCMZ01000033">
    <property type="protein sequence ID" value="CDX22144.1"/>
    <property type="molecule type" value="Genomic_DNA"/>
</dbReference>
<gene>
    <name evidence="1" type="ORF">MPL3356_390168</name>
</gene>
<sequence>MLARTGDFPCDIYRIARVCGVTLHEAEENRTTGRKPGHCYCKPAVRAIGRAYGESHLALVLKLINQTGNGLELHAATLQAVSYLVRMEVMPIGSELFDAFDRIDLGHVRRMARAMPGPTAHNMAAMLFPMLAGGALFERAAA</sequence>
<reference evidence="2" key="1">
    <citation type="submission" date="2014-08" db="EMBL/GenBank/DDBJ databases">
        <authorList>
            <person name="Moulin L."/>
        </authorList>
    </citation>
    <scope>NUCLEOTIDE SEQUENCE [LARGE SCALE GENOMIC DNA]</scope>
</reference>
<evidence type="ECO:0000313" key="2">
    <source>
        <dbReference type="Proteomes" id="UP000045285"/>
    </source>
</evidence>